<keyword evidence="4" id="KW-0521">NADP</keyword>
<keyword evidence="8" id="KW-1185">Reference proteome</keyword>
<dbReference type="Pfam" id="PF00724">
    <property type="entry name" value="Oxidored_FMN"/>
    <property type="match status" value="1"/>
</dbReference>
<evidence type="ECO:0000256" key="4">
    <source>
        <dbReference type="ARBA" id="ARBA00022857"/>
    </source>
</evidence>
<proteinExistence type="predicted"/>
<organism evidence="7 8">
    <name type="scientific">Peptoniphilus ovalis</name>
    <dbReference type="NCBI Taxonomy" id="2841503"/>
    <lineage>
        <taxon>Bacteria</taxon>
        <taxon>Bacillati</taxon>
        <taxon>Bacillota</taxon>
        <taxon>Tissierellia</taxon>
        <taxon>Tissierellales</taxon>
        <taxon>Peptoniphilaceae</taxon>
        <taxon>Peptoniphilus</taxon>
    </lineage>
</organism>
<evidence type="ECO:0000256" key="5">
    <source>
        <dbReference type="ARBA" id="ARBA00023002"/>
    </source>
</evidence>
<sequence length="297" mass="33548">MEFKNNFYLPPMAKENSIDGIPNPSLIDYYEEMANKGFGLIVLEHAYVDVRGKASPKQMSIDENYDEKTLTEIRKVIQKHEVKAIMQIAHGGRNSKGSEIKFGASEEEGVLELSVEDIKELEEKFLQSAIRVKNMGYDAVEIHSAHGYLLNQFFSPVTNKRNDEYGGSLENRLRFLIEILEKIKNEMPDYPVFVRLGACDYVEGGNVIEDAVKASKILEKYIDYIDISGGITGFLKHSENELGYFTSEAKKVKDETNLKVLMAGGIKSREEAQKLLDEKSCDMVGIGRAALRKDFKL</sequence>
<dbReference type="CDD" id="cd02803">
    <property type="entry name" value="OYE_like_FMN_family"/>
    <property type="match status" value="1"/>
</dbReference>
<evidence type="ECO:0000256" key="1">
    <source>
        <dbReference type="ARBA" id="ARBA00001917"/>
    </source>
</evidence>
<dbReference type="RefSeq" id="WP_216548832.1">
    <property type="nucleotide sequence ID" value="NZ_JAHLQO010000003.1"/>
</dbReference>
<keyword evidence="3" id="KW-0288">FMN</keyword>
<comment type="cofactor">
    <cofactor evidence="1">
        <name>FMN</name>
        <dbReference type="ChEBI" id="CHEBI:58210"/>
    </cofactor>
</comment>
<protein>
    <submittedName>
        <fullName evidence="7">NADH:flavin oxidoreductase</fullName>
    </submittedName>
</protein>
<dbReference type="PANTHER" id="PTHR43303:SF4">
    <property type="entry name" value="NADPH DEHYDROGENASE C23G7.10C-RELATED"/>
    <property type="match status" value="1"/>
</dbReference>
<reference evidence="7 8" key="1">
    <citation type="submission" date="2021-06" db="EMBL/GenBank/DDBJ databases">
        <authorList>
            <person name="Sun Q."/>
            <person name="Li D."/>
        </authorList>
    </citation>
    <scope>NUCLEOTIDE SEQUENCE [LARGE SCALE GENOMIC DNA]</scope>
    <source>
        <strain evidence="7 8">MSJ-1</strain>
    </source>
</reference>
<dbReference type="InterPro" id="IPR001155">
    <property type="entry name" value="OxRdtase_FMN_N"/>
</dbReference>
<name>A0ABS6FHS3_9FIRM</name>
<dbReference type="EMBL" id="JAHLQO010000003">
    <property type="protein sequence ID" value="MBU5668983.1"/>
    <property type="molecule type" value="Genomic_DNA"/>
</dbReference>
<evidence type="ECO:0000256" key="2">
    <source>
        <dbReference type="ARBA" id="ARBA00022630"/>
    </source>
</evidence>
<keyword evidence="2" id="KW-0285">Flavoprotein</keyword>
<comment type="caution">
    <text evidence="7">The sequence shown here is derived from an EMBL/GenBank/DDBJ whole genome shotgun (WGS) entry which is preliminary data.</text>
</comment>
<evidence type="ECO:0000313" key="7">
    <source>
        <dbReference type="EMBL" id="MBU5668983.1"/>
    </source>
</evidence>
<gene>
    <name evidence="7" type="ORF">KQI68_03920</name>
</gene>
<accession>A0ABS6FHS3</accession>
<dbReference type="Proteomes" id="UP000783742">
    <property type="component" value="Unassembled WGS sequence"/>
</dbReference>
<keyword evidence="5" id="KW-0560">Oxidoreductase</keyword>
<dbReference type="PANTHER" id="PTHR43303">
    <property type="entry name" value="NADPH DEHYDROGENASE C23G7.10C-RELATED"/>
    <property type="match status" value="1"/>
</dbReference>
<evidence type="ECO:0000256" key="3">
    <source>
        <dbReference type="ARBA" id="ARBA00022643"/>
    </source>
</evidence>
<dbReference type="InterPro" id="IPR044152">
    <property type="entry name" value="YqjM-like"/>
</dbReference>
<feature type="domain" description="NADH:flavin oxidoreductase/NADH oxidase N-terminal" evidence="6">
    <location>
        <begin position="1"/>
        <end position="292"/>
    </location>
</feature>
<evidence type="ECO:0000313" key="8">
    <source>
        <dbReference type="Proteomes" id="UP000783742"/>
    </source>
</evidence>
<evidence type="ECO:0000259" key="6">
    <source>
        <dbReference type="Pfam" id="PF00724"/>
    </source>
</evidence>